<reference evidence="3" key="1">
    <citation type="submission" date="2020-07" db="EMBL/GenBank/DDBJ databases">
        <title>Genome sequence and genetic diversity analysis of an under-domesticated orphan crop, white fonio (Digitaria exilis).</title>
        <authorList>
            <person name="Bennetzen J.L."/>
            <person name="Chen S."/>
            <person name="Ma X."/>
            <person name="Wang X."/>
            <person name="Yssel A.E.J."/>
            <person name="Chaluvadi S.R."/>
            <person name="Johnson M."/>
            <person name="Gangashetty P."/>
            <person name="Hamidou F."/>
            <person name="Sanogo M.D."/>
            <person name="Zwaenepoel A."/>
            <person name="Wallace J."/>
            <person name="Van De Peer Y."/>
            <person name="Van Deynze A."/>
        </authorList>
    </citation>
    <scope>NUCLEOTIDE SEQUENCE</scope>
    <source>
        <tissue evidence="3">Leaves</tissue>
    </source>
</reference>
<keyword evidence="2" id="KW-1133">Transmembrane helix</keyword>
<accession>A0A835FDI9</accession>
<evidence type="ECO:0000313" key="3">
    <source>
        <dbReference type="EMBL" id="KAF8740063.1"/>
    </source>
</evidence>
<sequence length="534" mass="58214">MHLAQYFKKSASGIIVPVLFGFLPLSSCNGTKAAIAFSVFAVLSLLFTVVPLLFAGKMQRQLGDSSNSRTADDSRNSRTTDGSRNSRTTDVQTNHPTAPAVVVDVVVPRNDKDELNKNKRRIEMLCYAAYASNVFLMCTAVCLAAVVNKKYSALASPILLIFFVLFVTFIRLGRQNEFAWGALQYESHQPDLKFFFDLSSEVAQSALTGLSGSLLGTMKNARCLQGDSFRTAEGFVLYAVIVGLFLMLVCTLPPAFEFITIREKFVGRFLKWTAYFSLGLISLAGLFAAATVVQTYVVFAAALIVAVGAFWFYMVHHGKPSDAPLCWPDASGRHAAGERSLMWLGIHSVMFGTLMASYSAFLGGQQLSGLYKAGVFFIFAVLLTNFSRMDKGNEAWVVHVSGIAMVVLMLLAVLLLILLVMLQPDQLRSTFRPLPSSHGSCPARAPPCLPPPAHRSRSAPIRVATSPRQQPFTARSAGSSFGVKCGRGRGRSIIHGVEFLRTGWRQERIEEMSSSTGLEVLRRTGARDGEGDAG</sequence>
<protein>
    <submittedName>
        <fullName evidence="3">Uncharacterized protein</fullName>
    </submittedName>
</protein>
<gene>
    <name evidence="3" type="ORF">HU200_013833</name>
</gene>
<organism evidence="3 4">
    <name type="scientific">Digitaria exilis</name>
    <dbReference type="NCBI Taxonomy" id="1010633"/>
    <lineage>
        <taxon>Eukaryota</taxon>
        <taxon>Viridiplantae</taxon>
        <taxon>Streptophyta</taxon>
        <taxon>Embryophyta</taxon>
        <taxon>Tracheophyta</taxon>
        <taxon>Spermatophyta</taxon>
        <taxon>Magnoliopsida</taxon>
        <taxon>Liliopsida</taxon>
        <taxon>Poales</taxon>
        <taxon>Poaceae</taxon>
        <taxon>PACMAD clade</taxon>
        <taxon>Panicoideae</taxon>
        <taxon>Panicodae</taxon>
        <taxon>Paniceae</taxon>
        <taxon>Anthephorinae</taxon>
        <taxon>Digitaria</taxon>
    </lineage>
</organism>
<evidence type="ECO:0000256" key="1">
    <source>
        <dbReference type="SAM" id="MobiDB-lite"/>
    </source>
</evidence>
<dbReference type="Proteomes" id="UP000636709">
    <property type="component" value="Unassembled WGS sequence"/>
</dbReference>
<name>A0A835FDI9_9POAL</name>
<feature type="transmembrane region" description="Helical" evidence="2">
    <location>
        <begin position="33"/>
        <end position="55"/>
    </location>
</feature>
<feature type="transmembrane region" description="Helical" evidence="2">
    <location>
        <begin position="153"/>
        <end position="173"/>
    </location>
</feature>
<feature type="transmembrane region" description="Helical" evidence="2">
    <location>
        <begin position="272"/>
        <end position="290"/>
    </location>
</feature>
<feature type="region of interest" description="Disordered" evidence="1">
    <location>
        <begin position="63"/>
        <end position="93"/>
    </location>
</feature>
<evidence type="ECO:0000256" key="2">
    <source>
        <dbReference type="SAM" id="Phobius"/>
    </source>
</evidence>
<feature type="transmembrane region" description="Helical" evidence="2">
    <location>
        <begin position="367"/>
        <end position="384"/>
    </location>
</feature>
<feature type="compositionally biased region" description="Polar residues" evidence="1">
    <location>
        <begin position="79"/>
        <end position="93"/>
    </location>
</feature>
<proteinExistence type="predicted"/>
<dbReference type="OrthoDB" id="643317at2759"/>
<feature type="transmembrane region" description="Helical" evidence="2">
    <location>
        <begin position="296"/>
        <end position="315"/>
    </location>
</feature>
<feature type="transmembrane region" description="Helical" evidence="2">
    <location>
        <begin position="341"/>
        <end position="361"/>
    </location>
</feature>
<keyword evidence="2" id="KW-0472">Membrane</keyword>
<evidence type="ECO:0000313" key="4">
    <source>
        <dbReference type="Proteomes" id="UP000636709"/>
    </source>
</evidence>
<feature type="compositionally biased region" description="Basic and acidic residues" evidence="1">
    <location>
        <begin position="520"/>
        <end position="534"/>
    </location>
</feature>
<feature type="transmembrane region" description="Helical" evidence="2">
    <location>
        <begin position="235"/>
        <end position="260"/>
    </location>
</feature>
<dbReference type="AlphaFoldDB" id="A0A835FDI9"/>
<comment type="caution">
    <text evidence="3">The sequence shown here is derived from an EMBL/GenBank/DDBJ whole genome shotgun (WGS) entry which is preliminary data.</text>
</comment>
<feature type="transmembrane region" description="Helical" evidence="2">
    <location>
        <begin position="396"/>
        <end position="422"/>
    </location>
</feature>
<feature type="region of interest" description="Disordered" evidence="1">
    <location>
        <begin position="513"/>
        <end position="534"/>
    </location>
</feature>
<keyword evidence="2" id="KW-0812">Transmembrane</keyword>
<feature type="transmembrane region" description="Helical" evidence="2">
    <location>
        <begin position="125"/>
        <end position="147"/>
    </location>
</feature>
<keyword evidence="4" id="KW-1185">Reference proteome</keyword>
<dbReference type="EMBL" id="JACEFO010001330">
    <property type="protein sequence ID" value="KAF8740063.1"/>
    <property type="molecule type" value="Genomic_DNA"/>
</dbReference>